<dbReference type="STRING" id="914150.TQ33_0953"/>
<dbReference type="GO" id="GO:0070012">
    <property type="term" value="F:oligopeptidase activity"/>
    <property type="evidence" value="ECO:0007669"/>
    <property type="project" value="TreeGrafter"/>
</dbReference>
<dbReference type="SUPFAM" id="SSF50993">
    <property type="entry name" value="Peptidase/esterase 'gauge' domain"/>
    <property type="match status" value="1"/>
</dbReference>
<dbReference type="OrthoDB" id="9801421at2"/>
<dbReference type="KEGG" id="kge:TQ33_0953"/>
<dbReference type="Gene3D" id="2.130.10.120">
    <property type="entry name" value="Prolyl oligopeptidase, N-terminal domain"/>
    <property type="match status" value="1"/>
</dbReference>
<proteinExistence type="predicted"/>
<dbReference type="PATRIC" id="fig|914150.5.peg.967"/>
<keyword evidence="3" id="KW-0720">Serine protease</keyword>
<dbReference type="Pfam" id="PF00326">
    <property type="entry name" value="Peptidase_S9"/>
    <property type="match status" value="1"/>
</dbReference>
<keyword evidence="7" id="KW-1185">Reference proteome</keyword>
<evidence type="ECO:0000256" key="3">
    <source>
        <dbReference type="ARBA" id="ARBA00022825"/>
    </source>
</evidence>
<feature type="domain" description="Peptidase S9 prolyl oligopeptidase catalytic" evidence="4">
    <location>
        <begin position="499"/>
        <end position="702"/>
    </location>
</feature>
<keyword evidence="2" id="KW-0378">Hydrolase</keyword>
<dbReference type="HOGENOM" id="CLU_011290_4_0_6"/>
<sequence>MNKRLITSLFIGSVASVGVMTQSMAKDTQKASKVDDPYIWLEDVGGEKALNWVEEQNEKSLGYLMSKPLYKELYEKNLEVYNSDERIPYVGQMGDYFYNFWRDDENPRGLWRRTTLEEYQKENPEWEIILNLDELAEKEDENWVYKGSNCLYPSFDRCLINLSRGGADATVVREFDIESKSFVKDGFQLPEAKSNLSWIDKDTLYVGTDFGEGSMTDSGYPRIVKVWERGQPIEKAKTVFEGEQKDVWVAGMVAHDGDDKYQIIYQGLDFYTSEIYLKTNDGLQKLDRPKDSSFSGIINGQLLLELKSDWTVGDKTYKQASLLSIAMDEYISGKKNFTEVLVPDASTSIASVSSTKDHVLITTLKDVSSELYRYTFKDGKWSHEKIDMPELGTLSVTGTSDEHNNFFINYQNFLTPSSLYYFDAEKDSASVLKSLPAFFDASPYKVEQKFAEAKDGTKVPYFLVMAKDTKLNGKNPTLLYGYGGFEVSLRPSYSATVGIDWLEQGGVYALANIRGGGEYGPRWHQAALKKNRHIAFNDFITVAEHLIETKVTDNKHLGIRGGSNGGLLVGTVATMRPDLYEAVVCQVPLLDMKRFNQLLAGASWMGEYGNPDNEDEWNYIKTYSPYHNVHKDVDYPKIFFTTSTRDDRVHPGHARKMVAKMMSQGHDLLYYENTEGGHGGAANNEQTAKLNALVYTYLADQLMD</sequence>
<dbReference type="InterPro" id="IPR029058">
    <property type="entry name" value="AB_hydrolase_fold"/>
</dbReference>
<dbReference type="EMBL" id="CP010975">
    <property type="protein sequence ID" value="AKE51917.1"/>
    <property type="molecule type" value="Genomic_DNA"/>
</dbReference>
<dbReference type="GO" id="GO:0004252">
    <property type="term" value="F:serine-type endopeptidase activity"/>
    <property type="evidence" value="ECO:0007669"/>
    <property type="project" value="InterPro"/>
</dbReference>
<dbReference type="PANTHER" id="PTHR42881:SF13">
    <property type="entry name" value="PROLYL ENDOPEPTIDASE"/>
    <property type="match status" value="1"/>
</dbReference>
<dbReference type="InterPro" id="IPR023302">
    <property type="entry name" value="Pept_S9A_N"/>
</dbReference>
<evidence type="ECO:0000313" key="6">
    <source>
        <dbReference type="EMBL" id="AKE51917.1"/>
    </source>
</evidence>
<evidence type="ECO:0000256" key="1">
    <source>
        <dbReference type="ARBA" id="ARBA00022670"/>
    </source>
</evidence>
<gene>
    <name evidence="6" type="ORF">TQ33_0953</name>
</gene>
<dbReference type="SUPFAM" id="SSF53474">
    <property type="entry name" value="alpha/beta-Hydrolases"/>
    <property type="match status" value="1"/>
</dbReference>
<evidence type="ECO:0000313" key="7">
    <source>
        <dbReference type="Proteomes" id="UP000034071"/>
    </source>
</evidence>
<dbReference type="GO" id="GO:0006508">
    <property type="term" value="P:proteolysis"/>
    <property type="evidence" value="ECO:0007669"/>
    <property type="project" value="UniProtKB-KW"/>
</dbReference>
<dbReference type="InterPro" id="IPR002470">
    <property type="entry name" value="Peptidase_S9A"/>
</dbReference>
<keyword evidence="1" id="KW-0645">Protease</keyword>
<organism evidence="6 7">
    <name type="scientific">Kangiella geojedonensis</name>
    <dbReference type="NCBI Taxonomy" id="914150"/>
    <lineage>
        <taxon>Bacteria</taxon>
        <taxon>Pseudomonadati</taxon>
        <taxon>Pseudomonadota</taxon>
        <taxon>Gammaproteobacteria</taxon>
        <taxon>Kangiellales</taxon>
        <taxon>Kangiellaceae</taxon>
        <taxon>Kangiella</taxon>
    </lineage>
</organism>
<dbReference type="Proteomes" id="UP000034071">
    <property type="component" value="Chromosome"/>
</dbReference>
<dbReference type="PANTHER" id="PTHR42881">
    <property type="entry name" value="PROLYL ENDOPEPTIDASE"/>
    <property type="match status" value="1"/>
</dbReference>
<feature type="domain" description="Peptidase S9A N-terminal" evidence="5">
    <location>
        <begin position="26"/>
        <end position="433"/>
    </location>
</feature>
<protein>
    <submittedName>
        <fullName evidence="6">Prolyl oligopeptidase</fullName>
    </submittedName>
</protein>
<dbReference type="Pfam" id="PF02897">
    <property type="entry name" value="Peptidase_S9_N"/>
    <property type="match status" value="1"/>
</dbReference>
<dbReference type="GO" id="GO:0005829">
    <property type="term" value="C:cytosol"/>
    <property type="evidence" value="ECO:0007669"/>
    <property type="project" value="TreeGrafter"/>
</dbReference>
<dbReference type="Gene3D" id="3.40.50.1820">
    <property type="entry name" value="alpha/beta hydrolase"/>
    <property type="match status" value="1"/>
</dbReference>
<evidence type="ECO:0000259" key="5">
    <source>
        <dbReference type="Pfam" id="PF02897"/>
    </source>
</evidence>
<dbReference type="InterPro" id="IPR051167">
    <property type="entry name" value="Prolyl_oligopep/macrocyclase"/>
</dbReference>
<dbReference type="RefSeq" id="WP_052735205.1">
    <property type="nucleotide sequence ID" value="NZ_CP010975.1"/>
</dbReference>
<dbReference type="PRINTS" id="PR00862">
    <property type="entry name" value="PROLIGOPTASE"/>
</dbReference>
<dbReference type="InterPro" id="IPR001375">
    <property type="entry name" value="Peptidase_S9_cat"/>
</dbReference>
<evidence type="ECO:0000256" key="2">
    <source>
        <dbReference type="ARBA" id="ARBA00022801"/>
    </source>
</evidence>
<evidence type="ECO:0000259" key="4">
    <source>
        <dbReference type="Pfam" id="PF00326"/>
    </source>
</evidence>
<name>A0A0F6TQT7_9GAMM</name>
<dbReference type="AlphaFoldDB" id="A0A0F6TQT7"/>
<accession>A0A0F6TQT7</accession>
<reference evidence="6 7" key="1">
    <citation type="submission" date="2015-02" db="EMBL/GenBank/DDBJ databases">
        <title>Complete genome sequence of Kangiella geojedonensis strain YCS-5T.</title>
        <authorList>
            <person name="Kim K.M."/>
        </authorList>
    </citation>
    <scope>NUCLEOTIDE SEQUENCE [LARGE SCALE GENOMIC DNA]</scope>
    <source>
        <strain evidence="6 7">YCS-5</strain>
    </source>
</reference>